<evidence type="ECO:0000313" key="2">
    <source>
        <dbReference type="EMBL" id="GAT99525.1"/>
    </source>
</evidence>
<dbReference type="Proteomes" id="UP000078387">
    <property type="component" value="Unassembled WGS sequence"/>
</dbReference>
<keyword evidence="1" id="KW-0812">Transmembrane</keyword>
<dbReference type="PANTHER" id="PTHR37517">
    <property type="entry name" value="TRANSMEMBRANE PROTEIN"/>
    <property type="match status" value="1"/>
</dbReference>
<gene>
    <name evidence="2" type="ORF">CL6EHI_053320</name>
</gene>
<proteinExistence type="predicted"/>
<protein>
    <submittedName>
        <fullName evidence="2">Uncharacterized protein</fullName>
    </submittedName>
</protein>
<dbReference type="VEuPathDB" id="AmoebaDB:EHI8A_227860"/>
<comment type="caution">
    <text evidence="2">The sequence shown here is derived from an EMBL/GenBank/DDBJ whole genome shotgun (WGS) entry which is preliminary data.</text>
</comment>
<dbReference type="VEuPathDB" id="AmoebaDB:EHI_053320"/>
<evidence type="ECO:0000313" key="3">
    <source>
        <dbReference type="Proteomes" id="UP000078387"/>
    </source>
</evidence>
<feature type="transmembrane region" description="Helical" evidence="1">
    <location>
        <begin position="207"/>
        <end position="225"/>
    </location>
</feature>
<dbReference type="VEuPathDB" id="AmoebaDB:KM1_292870"/>
<dbReference type="VEuPathDB" id="AmoebaDB:EHI5A_247360"/>
<keyword evidence="1" id="KW-0472">Membrane</keyword>
<dbReference type="PANTHER" id="PTHR37517:SF3">
    <property type="entry name" value="TRANSMEMBRANE PROTEIN"/>
    <property type="match status" value="1"/>
</dbReference>
<organism evidence="2 3">
    <name type="scientific">Entamoeba histolytica</name>
    <dbReference type="NCBI Taxonomy" id="5759"/>
    <lineage>
        <taxon>Eukaryota</taxon>
        <taxon>Amoebozoa</taxon>
        <taxon>Evosea</taxon>
        <taxon>Archamoebae</taxon>
        <taxon>Mastigamoebida</taxon>
        <taxon>Entamoebidae</taxon>
        <taxon>Entamoeba</taxon>
    </lineage>
</organism>
<name>A0A175K1F9_ENTHI</name>
<reference evidence="2 3" key="1">
    <citation type="submission" date="2016-05" db="EMBL/GenBank/DDBJ databases">
        <title>First whole genome sequencing of Entamoeba histolytica HM1:IMSS-clone-6.</title>
        <authorList>
            <person name="Mukherjee Avik.K."/>
            <person name="Izumyama S."/>
            <person name="Nakada-Tsukui K."/>
            <person name="Nozaki T."/>
        </authorList>
    </citation>
    <scope>NUCLEOTIDE SEQUENCE [LARGE SCALE GENOMIC DNA]</scope>
    <source>
        <strain evidence="2 3">HM1:IMSS clone 6</strain>
    </source>
</reference>
<evidence type="ECO:0000256" key="1">
    <source>
        <dbReference type="SAM" id="Phobius"/>
    </source>
</evidence>
<dbReference type="VEuPathDB" id="AmoebaDB:EHI7A_194210"/>
<sequence>MFMKNIYQHEQRLENNEVTNLVGNISPVNSSYPSFKVNSYQPDQREYNLPPPFEVPSSSTTEYNMSILNNSTYRFPSLPDTNNEISTYVVPSSNEFNPFPTHSIKKEQTTNLQQPFSLQPNQSVHNTNELFGSELLKQTNSLKNSNQLNDEKLSNYSNFDSSKKEGSLLTPEQYMNMASQVAPIKIETITNNDIIEDDITYSLIKRLMLIGILFFPFHLVVCYLFRNSNDKRIQRISMASGVFFILCITTLFILFILTSINLL</sequence>
<feature type="transmembrane region" description="Helical" evidence="1">
    <location>
        <begin position="237"/>
        <end position="260"/>
    </location>
</feature>
<dbReference type="AlphaFoldDB" id="A0A175K1F9"/>
<accession>A0A175K1F9</accession>
<dbReference type="EMBL" id="BDEQ01000001">
    <property type="protein sequence ID" value="GAT99525.1"/>
    <property type="molecule type" value="Genomic_DNA"/>
</dbReference>
<keyword evidence="1" id="KW-1133">Transmembrane helix</keyword>